<dbReference type="EMBL" id="BMAT01001520">
    <property type="protein sequence ID" value="GFR87536.1"/>
    <property type="molecule type" value="Genomic_DNA"/>
</dbReference>
<feature type="compositionally biased region" description="Low complexity" evidence="1">
    <location>
        <begin position="82"/>
        <end position="104"/>
    </location>
</feature>
<keyword evidence="3" id="KW-1185">Reference proteome</keyword>
<accession>A0AAV4GQG0</accession>
<gene>
    <name evidence="2" type="ORF">ElyMa_000749400</name>
</gene>
<protein>
    <submittedName>
        <fullName evidence="2">Serine/threonine-protein kinase Doa</fullName>
    </submittedName>
</protein>
<dbReference type="Gene3D" id="1.10.510.10">
    <property type="entry name" value="Transferase(Phosphotransferase) domain 1"/>
    <property type="match status" value="1"/>
</dbReference>
<dbReference type="InterPro" id="IPR011009">
    <property type="entry name" value="Kinase-like_dom_sf"/>
</dbReference>
<proteinExistence type="predicted"/>
<keyword evidence="2" id="KW-0808">Transferase</keyword>
<evidence type="ECO:0000313" key="2">
    <source>
        <dbReference type="EMBL" id="GFR87536.1"/>
    </source>
</evidence>
<reference evidence="2 3" key="1">
    <citation type="journal article" date="2021" name="Elife">
        <title>Chloroplast acquisition without the gene transfer in kleptoplastic sea slugs, Plakobranchus ocellatus.</title>
        <authorList>
            <person name="Maeda T."/>
            <person name="Takahashi S."/>
            <person name="Yoshida T."/>
            <person name="Shimamura S."/>
            <person name="Takaki Y."/>
            <person name="Nagai Y."/>
            <person name="Toyoda A."/>
            <person name="Suzuki Y."/>
            <person name="Arimoto A."/>
            <person name="Ishii H."/>
            <person name="Satoh N."/>
            <person name="Nishiyama T."/>
            <person name="Hasebe M."/>
            <person name="Maruyama T."/>
            <person name="Minagawa J."/>
            <person name="Obokata J."/>
            <person name="Shigenobu S."/>
        </authorList>
    </citation>
    <scope>NUCLEOTIDE SEQUENCE [LARGE SCALE GENOMIC DNA]</scope>
</reference>
<sequence length="243" mass="26692">MKEPEDDDHQQLFELISRLLTYEPSQRFTLRQAMRHAFFLPYQREAASHRNVDGRNPARSNSSSDRCRSHSLSPASVTLIKPSSPSTTHSSRTCPRSSLLSSSPLHHHPHPHTRISINTAAKSRTLCSSMGRLTAVFTTVATSTSLPPRSLGTTLAAATTPHLAAVATASTAGTATTNPPLPTTTTQPEYYYNTSHVDDGYTGTTPYYGRPSLRAGREGLHSQDVTIDIEHHYNQPTPGNYWL</sequence>
<comment type="caution">
    <text evidence="2">The sequence shown here is derived from an EMBL/GenBank/DDBJ whole genome shotgun (WGS) entry which is preliminary data.</text>
</comment>
<evidence type="ECO:0000256" key="1">
    <source>
        <dbReference type="SAM" id="MobiDB-lite"/>
    </source>
</evidence>
<dbReference type="SUPFAM" id="SSF56112">
    <property type="entry name" value="Protein kinase-like (PK-like)"/>
    <property type="match status" value="1"/>
</dbReference>
<name>A0AAV4GQG0_9GAST</name>
<feature type="region of interest" description="Disordered" evidence="1">
    <location>
        <begin position="49"/>
        <end position="118"/>
    </location>
</feature>
<evidence type="ECO:0000313" key="3">
    <source>
        <dbReference type="Proteomes" id="UP000762676"/>
    </source>
</evidence>
<dbReference type="Proteomes" id="UP000762676">
    <property type="component" value="Unassembled WGS sequence"/>
</dbReference>
<dbReference type="GO" id="GO:0016301">
    <property type="term" value="F:kinase activity"/>
    <property type="evidence" value="ECO:0007669"/>
    <property type="project" value="UniProtKB-KW"/>
</dbReference>
<keyword evidence="2" id="KW-0418">Kinase</keyword>
<organism evidence="2 3">
    <name type="scientific">Elysia marginata</name>
    <dbReference type="NCBI Taxonomy" id="1093978"/>
    <lineage>
        <taxon>Eukaryota</taxon>
        <taxon>Metazoa</taxon>
        <taxon>Spiralia</taxon>
        <taxon>Lophotrochozoa</taxon>
        <taxon>Mollusca</taxon>
        <taxon>Gastropoda</taxon>
        <taxon>Heterobranchia</taxon>
        <taxon>Euthyneura</taxon>
        <taxon>Panpulmonata</taxon>
        <taxon>Sacoglossa</taxon>
        <taxon>Placobranchoidea</taxon>
        <taxon>Plakobranchidae</taxon>
        <taxon>Elysia</taxon>
    </lineage>
</organism>
<dbReference type="AlphaFoldDB" id="A0AAV4GQG0"/>